<evidence type="ECO:0000313" key="2">
    <source>
        <dbReference type="Proteomes" id="UP000028868"/>
    </source>
</evidence>
<dbReference type="AlphaFoldDB" id="A0A059NUY3"/>
<gene>
    <name evidence="1" type="ORF">BN983_00812</name>
</gene>
<dbReference type="EMBL" id="CCDI010000001">
    <property type="protein sequence ID" value="CDQ22599.1"/>
    <property type="molecule type" value="Genomic_DNA"/>
</dbReference>
<organism evidence="1 2">
    <name type="scientific">Halobacillus karajensis</name>
    <dbReference type="NCBI Taxonomy" id="195088"/>
    <lineage>
        <taxon>Bacteria</taxon>
        <taxon>Bacillati</taxon>
        <taxon>Bacillota</taxon>
        <taxon>Bacilli</taxon>
        <taxon>Bacillales</taxon>
        <taxon>Bacillaceae</taxon>
        <taxon>Halobacillus</taxon>
    </lineage>
</organism>
<dbReference type="Proteomes" id="UP000028868">
    <property type="component" value="Unassembled WGS sequence"/>
</dbReference>
<comment type="caution">
    <text evidence="1">The sequence shown here is derived from an EMBL/GenBank/DDBJ whole genome shotgun (WGS) entry which is preliminary data.</text>
</comment>
<protein>
    <submittedName>
        <fullName evidence="1">Uncharacterized protein</fullName>
    </submittedName>
</protein>
<reference evidence="1 2" key="2">
    <citation type="submission" date="2014-05" db="EMBL/GenBank/DDBJ databases">
        <title>Draft genome sequence of Halobacillus karajensis HK-03.</title>
        <authorList>
            <person name="Khelaifia S."/>
            <person name="Croce O."/>
            <person name="Lagier J.C."/>
            <person name="Raoult D."/>
        </authorList>
    </citation>
    <scope>NUCLEOTIDE SEQUENCE [LARGE SCALE GENOMIC DNA]</scope>
    <source>
        <strain evidence="1 2">HD-03</strain>
    </source>
</reference>
<dbReference type="RefSeq" id="WP_035505970.1">
    <property type="nucleotide sequence ID" value="NZ_CCDI010000001.1"/>
</dbReference>
<proteinExistence type="predicted"/>
<evidence type="ECO:0000313" key="1">
    <source>
        <dbReference type="EMBL" id="CDQ22599.1"/>
    </source>
</evidence>
<keyword evidence="2" id="KW-1185">Reference proteome</keyword>
<name>A0A059NUY3_9BACI</name>
<sequence length="148" mass="17717">MEYWDEKDIAEAKANGIGYVNFYARVYHYGWTVEEAKTKPVNSRSDTKRKYPKEIMELAEKNGISRNLFYKRINRYKWDERTAATTPVPEKRKYPEEYYKKAVANGVSRRTFRWRIRQGWALEDAIQPPWSKSEAGKMAVQKRRERVI</sequence>
<accession>A0A059NUY3</accession>
<reference evidence="2" key="1">
    <citation type="submission" date="2014-03" db="EMBL/GenBank/DDBJ databases">
        <authorList>
            <person name="Urmite Genomes U."/>
        </authorList>
    </citation>
    <scope>NUCLEOTIDE SEQUENCE [LARGE SCALE GENOMIC DNA]</scope>
    <source>
        <strain evidence="2">HD-03</strain>
    </source>
</reference>